<dbReference type="Proteomes" id="UP000182130">
    <property type="component" value="Unassembled WGS sequence"/>
</dbReference>
<sequence length="429" mass="42870">MSPSPTLDASGRVPLTWRRGLSTFGIGVIGFMAANLVPFMIIALMDGHGLTPTAAGTVMTACLLSTAVGCLVTSRWSARSGRYLVARGGLLLAAAGFGAAALVPLTPVAIAGIILGGLGGGGAISASGAALAALHNPNRMSGISGLANRAIVTVVLALIPLFGTGMLSAFGILALLALAFALTSGWMPAAAASGGTGFSGGTGASVVGQSPAAAPAPKAPLVVTIAGFSLLACFGLWALGEDSLWAVAGSMGAEQAGIGEQEIGLMLSISTAGGLVFGAIASYLGDRLGRTVPLLVLLLLGGGLKLAAGLVHDPGTYMLVIIAWNTVYALAFMYVVSVAVALDVRGFWSAALSGTYLIGSAFSPLFGTAIAETFGYLPLTVILCAFSFLLLVPFLVISRVAARVEKEGAAVGAPDQFNSDGQFNQAAIV</sequence>
<gene>
    <name evidence="1" type="ORF">SAMN05216555_11344</name>
</gene>
<dbReference type="STRING" id="1045773.SAMN05216555_11344"/>
<organism evidence="1 2">
    <name type="scientific">Arthrobacter cupressi</name>
    <dbReference type="NCBI Taxonomy" id="1045773"/>
    <lineage>
        <taxon>Bacteria</taxon>
        <taxon>Bacillati</taxon>
        <taxon>Actinomycetota</taxon>
        <taxon>Actinomycetes</taxon>
        <taxon>Micrococcales</taxon>
        <taxon>Micrococcaceae</taxon>
        <taxon>Arthrobacter</taxon>
    </lineage>
</organism>
<name>A0A1G8V6V4_9MICC</name>
<dbReference type="InterPro" id="IPR036259">
    <property type="entry name" value="MFS_trans_sf"/>
</dbReference>
<dbReference type="EMBL" id="FNEI01000013">
    <property type="protein sequence ID" value="SDJ60890.1"/>
    <property type="molecule type" value="Genomic_DNA"/>
</dbReference>
<dbReference type="SUPFAM" id="SSF103473">
    <property type="entry name" value="MFS general substrate transporter"/>
    <property type="match status" value="1"/>
</dbReference>
<dbReference type="Pfam" id="PF07690">
    <property type="entry name" value="MFS_1"/>
    <property type="match status" value="1"/>
</dbReference>
<evidence type="ECO:0000313" key="2">
    <source>
        <dbReference type="Proteomes" id="UP000182130"/>
    </source>
</evidence>
<protein>
    <submittedName>
        <fullName evidence="1">Predicted arabinose efflux permease, MFS family</fullName>
    </submittedName>
</protein>
<reference evidence="2" key="1">
    <citation type="submission" date="2016-10" db="EMBL/GenBank/DDBJ databases">
        <authorList>
            <person name="Varghese N."/>
            <person name="Submissions S."/>
        </authorList>
    </citation>
    <scope>NUCLEOTIDE SEQUENCE [LARGE SCALE GENOMIC DNA]</scope>
    <source>
        <strain evidence="2">CGMCC 1.10783</strain>
    </source>
</reference>
<proteinExistence type="predicted"/>
<dbReference type="Gene3D" id="1.20.1250.20">
    <property type="entry name" value="MFS general substrate transporter like domains"/>
    <property type="match status" value="2"/>
</dbReference>
<keyword evidence="2" id="KW-1185">Reference proteome</keyword>
<accession>A0A1G8V6V4</accession>
<dbReference type="AlphaFoldDB" id="A0A1G8V6V4"/>
<dbReference type="RefSeq" id="WP_217635154.1">
    <property type="nucleotide sequence ID" value="NZ_FNEI01000013.1"/>
</dbReference>
<evidence type="ECO:0000313" key="1">
    <source>
        <dbReference type="EMBL" id="SDJ60890.1"/>
    </source>
</evidence>
<dbReference type="GO" id="GO:0022857">
    <property type="term" value="F:transmembrane transporter activity"/>
    <property type="evidence" value="ECO:0007669"/>
    <property type="project" value="InterPro"/>
</dbReference>
<dbReference type="InterPro" id="IPR011701">
    <property type="entry name" value="MFS"/>
</dbReference>